<evidence type="ECO:0000313" key="2">
    <source>
        <dbReference type="Proteomes" id="UP001151529"/>
    </source>
</evidence>
<dbReference type="Proteomes" id="UP001151529">
    <property type="component" value="Chromosome 7"/>
</dbReference>
<keyword evidence="2" id="KW-1185">Reference proteome</keyword>
<dbReference type="EMBL" id="JAPFFL010000014">
    <property type="protein sequence ID" value="KAJ6678213.1"/>
    <property type="molecule type" value="Genomic_DNA"/>
</dbReference>
<organism evidence="1 2">
    <name type="scientific">Salix viminalis</name>
    <name type="common">Common osier</name>
    <name type="synonym">Basket willow</name>
    <dbReference type="NCBI Taxonomy" id="40686"/>
    <lineage>
        <taxon>Eukaryota</taxon>
        <taxon>Viridiplantae</taxon>
        <taxon>Streptophyta</taxon>
        <taxon>Embryophyta</taxon>
        <taxon>Tracheophyta</taxon>
        <taxon>Spermatophyta</taxon>
        <taxon>Magnoliopsida</taxon>
        <taxon>eudicotyledons</taxon>
        <taxon>Gunneridae</taxon>
        <taxon>Pentapetalae</taxon>
        <taxon>rosids</taxon>
        <taxon>fabids</taxon>
        <taxon>Malpighiales</taxon>
        <taxon>Salicaceae</taxon>
        <taxon>Saliceae</taxon>
        <taxon>Salix</taxon>
    </lineage>
</organism>
<keyword evidence="1" id="KW-0418">Kinase</keyword>
<keyword evidence="1" id="KW-0808">Transferase</keyword>
<evidence type="ECO:0000313" key="1">
    <source>
        <dbReference type="EMBL" id="KAJ6678213.1"/>
    </source>
</evidence>
<reference evidence="1" key="1">
    <citation type="submission" date="2022-11" db="EMBL/GenBank/DDBJ databases">
        <authorList>
            <person name="Hyden B.L."/>
            <person name="Feng K."/>
            <person name="Yates T."/>
            <person name="Jawdy S."/>
            <person name="Smart L.B."/>
            <person name="Muchero W."/>
        </authorList>
    </citation>
    <scope>NUCLEOTIDE SEQUENCE</scope>
    <source>
        <tissue evidence="1">Shoot tip</tissue>
    </source>
</reference>
<proteinExistence type="predicted"/>
<accession>A0A9Q0SIF0</accession>
<dbReference type="GO" id="GO:0016301">
    <property type="term" value="F:kinase activity"/>
    <property type="evidence" value="ECO:0007669"/>
    <property type="project" value="UniProtKB-KW"/>
</dbReference>
<name>A0A9Q0SIF0_SALVM</name>
<sequence>MKCFPKQLSVSLDGEENKTGVESLPDCVEIPSDGTDVWEIDKSQLKVENKVASGSYGDFYTYKIGNTKYMTKELKPVYSGVTAMPFQAESFNMHIEVASVEDGVNA</sequence>
<dbReference type="AlphaFoldDB" id="A0A9Q0SIF0"/>
<gene>
    <name evidence="1" type="ORF">OIU85_008770</name>
</gene>
<dbReference type="OrthoDB" id="779738at2759"/>
<comment type="caution">
    <text evidence="1">The sequence shown here is derived from an EMBL/GenBank/DDBJ whole genome shotgun (WGS) entry which is preliminary data.</text>
</comment>
<protein>
    <submittedName>
        <fullName evidence="1">SERINE/THREONINE-PROTEIN KINASE TNNI3K-RELATED</fullName>
    </submittedName>
</protein>
<reference evidence="1" key="2">
    <citation type="journal article" date="2023" name="Int. J. Mol. Sci.">
        <title>De Novo Assembly and Annotation of 11 Diverse Shrub Willow (Salix) Genomes Reveals Novel Gene Organization in Sex-Linked Regions.</title>
        <authorList>
            <person name="Hyden B."/>
            <person name="Feng K."/>
            <person name="Yates T.B."/>
            <person name="Jawdy S."/>
            <person name="Cereghino C."/>
            <person name="Smart L.B."/>
            <person name="Muchero W."/>
        </authorList>
    </citation>
    <scope>NUCLEOTIDE SEQUENCE [LARGE SCALE GENOMIC DNA]</scope>
    <source>
        <tissue evidence="1">Shoot tip</tissue>
    </source>
</reference>